<keyword evidence="5" id="KW-1185">Reference proteome</keyword>
<feature type="domain" description="Band 7" evidence="3">
    <location>
        <begin position="30"/>
        <end position="192"/>
    </location>
</feature>
<sequence length="295" mass="32109">MNSIGARIPSLSGLIVFVAIGLLIIVSVMSSWYTIDEKERGVVLRNGAFVSVAGPGLGFKVPWIDSVKIISVQNQTTTYKNVQAYSRDQQTASMSISVSWHVSPDDVERVYKQFGSEGALVERLISRQIGTQAERVFGGYTAVRAVQERGQLGLDYAKAFTEAISGPVVIDSVQLENIDFSDAYERSIEERMKAEVAVKTREQDLARERVNAEIAVTQAQAAADSSLARARAEAEATRLRGEAEADAIKARADALKANQALVELTKAERWDGKLPTTVLPNSAVPFIDAYVSGRN</sequence>
<dbReference type="GO" id="GO:0016020">
    <property type="term" value="C:membrane"/>
    <property type="evidence" value="ECO:0007669"/>
    <property type="project" value="UniProtKB-SubCell"/>
</dbReference>
<keyword evidence="2" id="KW-0812">Transmembrane</keyword>
<evidence type="ECO:0000313" key="5">
    <source>
        <dbReference type="Proteomes" id="UP001139682"/>
    </source>
</evidence>
<feature type="transmembrane region" description="Helical" evidence="2">
    <location>
        <begin position="12"/>
        <end position="35"/>
    </location>
</feature>
<comment type="subcellular location">
    <subcellularLocation>
        <location evidence="1">Membrane</location>
        <topology evidence="1">Single-pass membrane protein</topology>
    </subcellularLocation>
</comment>
<evidence type="ECO:0000313" key="4">
    <source>
        <dbReference type="EMBL" id="MCJ0975915.1"/>
    </source>
</evidence>
<dbReference type="EMBL" id="JALGRD010000017">
    <property type="protein sequence ID" value="MCJ0975915.1"/>
    <property type="molecule type" value="Genomic_DNA"/>
</dbReference>
<dbReference type="InterPro" id="IPR000163">
    <property type="entry name" value="Prohibitin"/>
</dbReference>
<evidence type="ECO:0000259" key="3">
    <source>
        <dbReference type="SMART" id="SM00244"/>
    </source>
</evidence>
<evidence type="ECO:0000256" key="2">
    <source>
        <dbReference type="SAM" id="Phobius"/>
    </source>
</evidence>
<dbReference type="Proteomes" id="UP001139682">
    <property type="component" value="Unassembled WGS sequence"/>
</dbReference>
<dbReference type="Gene3D" id="3.30.479.30">
    <property type="entry name" value="Band 7 domain"/>
    <property type="match status" value="1"/>
</dbReference>
<reference evidence="4" key="1">
    <citation type="submission" date="2022-03" db="EMBL/GenBank/DDBJ databases">
        <title>Pseudomonas marianensis sp. nov., a marine bacterium isolated from deep-sea sediments of the Mariana Trench.</title>
        <authorList>
            <person name="Wei Y."/>
        </authorList>
    </citation>
    <scope>NUCLEOTIDE SEQUENCE</scope>
    <source>
        <strain evidence="4">PS1</strain>
    </source>
</reference>
<gene>
    <name evidence="4" type="ORF">MST27_21375</name>
</gene>
<dbReference type="AlphaFoldDB" id="A0A9X1W7T4"/>
<keyword evidence="2" id="KW-0472">Membrane</keyword>
<dbReference type="PANTHER" id="PTHR42911:SF2">
    <property type="entry name" value="PROHIBITIN FAMILY PROTEIN"/>
    <property type="match status" value="1"/>
</dbReference>
<dbReference type="PANTHER" id="PTHR42911">
    <property type="entry name" value="MODULATOR OF FTSH PROTEASE HFLC"/>
    <property type="match status" value="1"/>
</dbReference>
<keyword evidence="2" id="KW-1133">Transmembrane helix</keyword>
<dbReference type="InterPro" id="IPR036013">
    <property type="entry name" value="Band_7/SPFH_dom_sf"/>
</dbReference>
<organism evidence="4 5">
    <name type="scientific">Stutzerimonas marianensis</name>
    <dbReference type="NCBI Taxonomy" id="2929513"/>
    <lineage>
        <taxon>Bacteria</taxon>
        <taxon>Pseudomonadati</taxon>
        <taxon>Pseudomonadota</taxon>
        <taxon>Gammaproteobacteria</taxon>
        <taxon>Pseudomonadales</taxon>
        <taxon>Pseudomonadaceae</taxon>
        <taxon>Stutzerimonas</taxon>
    </lineage>
</organism>
<dbReference type="Pfam" id="PF01145">
    <property type="entry name" value="Band_7"/>
    <property type="match status" value="1"/>
</dbReference>
<comment type="caution">
    <text evidence="4">The sequence shown here is derived from an EMBL/GenBank/DDBJ whole genome shotgun (WGS) entry which is preliminary data.</text>
</comment>
<dbReference type="RefSeq" id="WP_243607940.1">
    <property type="nucleotide sequence ID" value="NZ_JALGRD010000017.1"/>
</dbReference>
<proteinExistence type="predicted"/>
<dbReference type="SMART" id="SM00244">
    <property type="entry name" value="PHB"/>
    <property type="match status" value="1"/>
</dbReference>
<dbReference type="SUPFAM" id="SSF117892">
    <property type="entry name" value="Band 7/SPFH domain"/>
    <property type="match status" value="1"/>
</dbReference>
<protein>
    <submittedName>
        <fullName evidence="4">Prohibitin family protein</fullName>
    </submittedName>
</protein>
<name>A0A9X1W7T4_9GAMM</name>
<accession>A0A9X1W7T4</accession>
<dbReference type="InterPro" id="IPR001107">
    <property type="entry name" value="Band_7"/>
</dbReference>
<dbReference type="CDD" id="cd03401">
    <property type="entry name" value="SPFH_prohibitin"/>
    <property type="match status" value="1"/>
</dbReference>
<evidence type="ECO:0000256" key="1">
    <source>
        <dbReference type="ARBA" id="ARBA00004167"/>
    </source>
</evidence>